<dbReference type="GeneID" id="7846040"/>
<organism evidence="1 2">
    <name type="scientific">Tetrahymena thermophila (strain SB210)</name>
    <dbReference type="NCBI Taxonomy" id="312017"/>
    <lineage>
        <taxon>Eukaryota</taxon>
        <taxon>Sar</taxon>
        <taxon>Alveolata</taxon>
        <taxon>Ciliophora</taxon>
        <taxon>Intramacronucleata</taxon>
        <taxon>Oligohymenophorea</taxon>
        <taxon>Hymenostomatida</taxon>
        <taxon>Tetrahymenina</taxon>
        <taxon>Tetrahymenidae</taxon>
        <taxon>Tetrahymena</taxon>
    </lineage>
</organism>
<dbReference type="AlphaFoldDB" id="Q22RY3"/>
<dbReference type="RefSeq" id="XP_001008234.1">
    <property type="nucleotide sequence ID" value="XM_001008234.1"/>
</dbReference>
<reference evidence="2" key="1">
    <citation type="journal article" date="2006" name="PLoS Biol.">
        <title>Macronuclear genome sequence of the ciliate Tetrahymena thermophila, a model eukaryote.</title>
        <authorList>
            <person name="Eisen J.A."/>
            <person name="Coyne R.S."/>
            <person name="Wu M."/>
            <person name="Wu D."/>
            <person name="Thiagarajan M."/>
            <person name="Wortman J.R."/>
            <person name="Badger J.H."/>
            <person name="Ren Q."/>
            <person name="Amedeo P."/>
            <person name="Jones K.M."/>
            <person name="Tallon L.J."/>
            <person name="Delcher A.L."/>
            <person name="Salzberg S.L."/>
            <person name="Silva J.C."/>
            <person name="Haas B.J."/>
            <person name="Majoros W.H."/>
            <person name="Farzad M."/>
            <person name="Carlton J.M."/>
            <person name="Smith R.K. Jr."/>
            <person name="Garg J."/>
            <person name="Pearlman R.E."/>
            <person name="Karrer K.M."/>
            <person name="Sun L."/>
            <person name="Manning G."/>
            <person name="Elde N.C."/>
            <person name="Turkewitz A.P."/>
            <person name="Asai D.J."/>
            <person name="Wilkes D.E."/>
            <person name="Wang Y."/>
            <person name="Cai H."/>
            <person name="Collins K."/>
            <person name="Stewart B.A."/>
            <person name="Lee S.R."/>
            <person name="Wilamowska K."/>
            <person name="Weinberg Z."/>
            <person name="Ruzzo W.L."/>
            <person name="Wloga D."/>
            <person name="Gaertig J."/>
            <person name="Frankel J."/>
            <person name="Tsao C.-C."/>
            <person name="Gorovsky M.A."/>
            <person name="Keeling P.J."/>
            <person name="Waller R.F."/>
            <person name="Patron N.J."/>
            <person name="Cherry J.M."/>
            <person name="Stover N.A."/>
            <person name="Krieger C.J."/>
            <person name="del Toro C."/>
            <person name="Ryder H.F."/>
            <person name="Williamson S.C."/>
            <person name="Barbeau R.A."/>
            <person name="Hamilton E.P."/>
            <person name="Orias E."/>
        </authorList>
    </citation>
    <scope>NUCLEOTIDE SEQUENCE [LARGE SCALE GENOMIC DNA]</scope>
    <source>
        <strain evidence="2">SB210</strain>
    </source>
</reference>
<dbReference type="Proteomes" id="UP000009168">
    <property type="component" value="Unassembled WGS sequence"/>
</dbReference>
<dbReference type="InParanoid" id="Q22RY3"/>
<evidence type="ECO:0000313" key="2">
    <source>
        <dbReference type="Proteomes" id="UP000009168"/>
    </source>
</evidence>
<keyword evidence="2" id="KW-1185">Reference proteome</keyword>
<sequence length="541" mass="64191">MEKLQFKCNIHPSYDINLIRFHKDISQVLSCACCIEEQDDLAGVTSISFQKMIEATQQTYFYNWPPYEKEVSQQLKQQLSNFFTKMDDMNQKMINDVMSFFQDLRDQIEKKISSVQQKCIKFIQQQQEQESNLVKEYNNISRKLDIQKIINDDSKSIFQKNQELKKIVDDALEQKPKNTQKIQKIAKQVESNQQFNLSMLERVKSQILSNLDLFNKQMDNQQNKDYDLQQQINMSSLSQILRNQFNQFSISFIDSLEQAISSNFYLFSEIFQQPIFKKEYININYDSLQDHHYTDILKLAQLISHLPNNKSKQIQSYKKTHNLINNFLNRASQKQSVQNLLMRYPIFELIPEVQEINEQKIQLLKSNYNQSAQLFQIYNLDTLYPQVDYTNQQLQAFCDFIINPSLKYIFKIEISQSANRQNLQFGFGLGRDTLINHNLYEQKLMYFSDGQWGVDKVVKGQNLTQQEISRNIHFYTIKLCILENIFEVLDSVENINVVSINQEITDISKFKDLRFFVNMCSNYKKGDWIRIQQIEIVKQFI</sequence>
<proteinExistence type="predicted"/>
<dbReference type="KEGG" id="tet:TTHERM_00011550"/>
<dbReference type="EMBL" id="GG662845">
    <property type="protein sequence ID" value="EAR87989.1"/>
    <property type="molecule type" value="Genomic_DNA"/>
</dbReference>
<name>Q22RY3_TETTS</name>
<accession>Q22RY3</accession>
<evidence type="ECO:0000313" key="1">
    <source>
        <dbReference type="EMBL" id="EAR87989.1"/>
    </source>
</evidence>
<gene>
    <name evidence="1" type="ORF">TTHERM_00011550</name>
</gene>
<protein>
    <recommendedName>
        <fullName evidence="3">Zinc carboxypeptidase family protein</fullName>
    </recommendedName>
</protein>
<evidence type="ECO:0008006" key="3">
    <source>
        <dbReference type="Google" id="ProtNLM"/>
    </source>
</evidence>
<dbReference type="HOGENOM" id="CLU_503925_0_0_1"/>